<comment type="caution">
    <text evidence="1">The sequence shown here is derived from an EMBL/GenBank/DDBJ whole genome shotgun (WGS) entry which is preliminary data.</text>
</comment>
<organism evidence="1 2">
    <name type="scientific">Tectimicrobiota bacterium</name>
    <dbReference type="NCBI Taxonomy" id="2528274"/>
    <lineage>
        <taxon>Bacteria</taxon>
        <taxon>Pseudomonadati</taxon>
        <taxon>Nitrospinota/Tectimicrobiota group</taxon>
        <taxon>Candidatus Tectimicrobiota</taxon>
    </lineage>
</organism>
<dbReference type="EMBL" id="JACQWF010000348">
    <property type="protein sequence ID" value="MBI4596286.1"/>
    <property type="molecule type" value="Genomic_DNA"/>
</dbReference>
<dbReference type="AlphaFoldDB" id="A0A933GLV4"/>
<dbReference type="Proteomes" id="UP000772181">
    <property type="component" value="Unassembled WGS sequence"/>
</dbReference>
<accession>A0A933GLV4</accession>
<proteinExistence type="predicted"/>
<sequence length="51" mass="6103">MVEDRIGRDDVKTLFKFLARNRLRRALLVTLDTETKLEKEGLLIEVIPYWK</sequence>
<evidence type="ECO:0000313" key="1">
    <source>
        <dbReference type="EMBL" id="MBI4596286.1"/>
    </source>
</evidence>
<name>A0A933GLV4_UNCTE</name>
<reference evidence="1" key="1">
    <citation type="submission" date="2020-07" db="EMBL/GenBank/DDBJ databases">
        <title>Huge and variable diversity of episymbiotic CPR bacteria and DPANN archaea in groundwater ecosystems.</title>
        <authorList>
            <person name="He C.Y."/>
            <person name="Keren R."/>
            <person name="Whittaker M."/>
            <person name="Farag I.F."/>
            <person name="Doudna J."/>
            <person name="Cate J.H.D."/>
            <person name="Banfield J.F."/>
        </authorList>
    </citation>
    <scope>NUCLEOTIDE SEQUENCE</scope>
    <source>
        <strain evidence="1">NC_groundwater_1482_Ag_S-0.65um_47_24</strain>
    </source>
</reference>
<protein>
    <submittedName>
        <fullName evidence="1">Uncharacterized protein</fullName>
    </submittedName>
</protein>
<evidence type="ECO:0000313" key="2">
    <source>
        <dbReference type="Proteomes" id="UP000772181"/>
    </source>
</evidence>
<gene>
    <name evidence="1" type="ORF">HY730_07930</name>
</gene>